<proteinExistence type="predicted"/>
<dbReference type="EMBL" id="CM039429">
    <property type="protein sequence ID" value="KAI4347410.1"/>
    <property type="molecule type" value="Genomic_DNA"/>
</dbReference>
<evidence type="ECO:0000313" key="2">
    <source>
        <dbReference type="Proteomes" id="UP000828941"/>
    </source>
</evidence>
<sequence length="386" mass="43282">MAHALSFSFERETNQVIFAGNSCVKEVILNRPRKLNALNHEMICQMTKNLKLYETDSAVRLVILKANGNAFCAGGDVVFVVTSSLAGHWTYPASFYKKQLTLDYIIATYKKPLVSLINGLVMGGGAGLTMNTTFRVVTEKTVFAMPETSLGIPPDVGASYFLSRLPGYFGEYVGLTGVGLDGAEMVACGLATHFVHSKKLSSLENALQAVTTSDIATIATVMDKFTENAYVKEDSPFRRLETINKCFSKGTVEEIILSLENERENGAENWMTDALNSMRYSSPTSLKLFLRVVRIIIREGRHEQNIGKSLAKDYIISYHMFRRTVSNDFYEGARAKMFDKDKKPRWEPAKLELVSEEMVDRHFRTVDEEGWECLVLPDRSTIVSRL</sequence>
<keyword evidence="2" id="KW-1185">Reference proteome</keyword>
<accession>A0ACB9PF85</accession>
<gene>
    <name evidence="1" type="ORF">L6164_008225</name>
</gene>
<comment type="caution">
    <text evidence="1">The sequence shown here is derived from an EMBL/GenBank/DDBJ whole genome shotgun (WGS) entry which is preliminary data.</text>
</comment>
<organism evidence="1 2">
    <name type="scientific">Bauhinia variegata</name>
    <name type="common">Purple orchid tree</name>
    <name type="synonym">Phanera variegata</name>
    <dbReference type="NCBI Taxonomy" id="167791"/>
    <lineage>
        <taxon>Eukaryota</taxon>
        <taxon>Viridiplantae</taxon>
        <taxon>Streptophyta</taxon>
        <taxon>Embryophyta</taxon>
        <taxon>Tracheophyta</taxon>
        <taxon>Spermatophyta</taxon>
        <taxon>Magnoliopsida</taxon>
        <taxon>eudicotyledons</taxon>
        <taxon>Gunneridae</taxon>
        <taxon>Pentapetalae</taxon>
        <taxon>rosids</taxon>
        <taxon>fabids</taxon>
        <taxon>Fabales</taxon>
        <taxon>Fabaceae</taxon>
        <taxon>Cercidoideae</taxon>
        <taxon>Cercideae</taxon>
        <taxon>Bauhiniinae</taxon>
        <taxon>Bauhinia</taxon>
    </lineage>
</organism>
<reference evidence="1 2" key="1">
    <citation type="journal article" date="2022" name="DNA Res.">
        <title>Chromosomal-level genome assembly of the orchid tree Bauhinia variegata (Leguminosae; Cercidoideae) supports the allotetraploid origin hypothesis of Bauhinia.</title>
        <authorList>
            <person name="Zhong Y."/>
            <person name="Chen Y."/>
            <person name="Zheng D."/>
            <person name="Pang J."/>
            <person name="Liu Y."/>
            <person name="Luo S."/>
            <person name="Meng S."/>
            <person name="Qian L."/>
            <person name="Wei D."/>
            <person name="Dai S."/>
            <person name="Zhou R."/>
        </authorList>
    </citation>
    <scope>NUCLEOTIDE SEQUENCE [LARGE SCALE GENOMIC DNA]</scope>
    <source>
        <strain evidence="1">BV-YZ2020</strain>
    </source>
</reference>
<name>A0ACB9PF85_BAUVA</name>
<dbReference type="Proteomes" id="UP000828941">
    <property type="component" value="Chromosome 4"/>
</dbReference>
<protein>
    <submittedName>
        <fullName evidence="1">Uncharacterized protein</fullName>
    </submittedName>
</protein>
<evidence type="ECO:0000313" key="1">
    <source>
        <dbReference type="EMBL" id="KAI4347410.1"/>
    </source>
</evidence>